<evidence type="ECO:0000256" key="1">
    <source>
        <dbReference type="SAM" id="Coils"/>
    </source>
</evidence>
<dbReference type="Proteomes" id="UP000824160">
    <property type="component" value="Unassembled WGS sequence"/>
</dbReference>
<keyword evidence="2" id="KW-0812">Transmembrane</keyword>
<feature type="transmembrane region" description="Helical" evidence="2">
    <location>
        <begin position="825"/>
        <end position="846"/>
    </location>
</feature>
<keyword evidence="1" id="KW-0175">Coiled coil</keyword>
<gene>
    <name evidence="3" type="ORF">IAC43_02625</name>
</gene>
<accession>A0A9D1H5L7</accession>
<evidence type="ECO:0000313" key="3">
    <source>
        <dbReference type="EMBL" id="HIT94058.1"/>
    </source>
</evidence>
<dbReference type="Gene3D" id="2.160.20.110">
    <property type="match status" value="2"/>
</dbReference>
<organism evidence="3 4">
    <name type="scientific">Candidatus Faecivivens stercoripullorum</name>
    <dbReference type="NCBI Taxonomy" id="2840805"/>
    <lineage>
        <taxon>Bacteria</taxon>
        <taxon>Bacillati</taxon>
        <taxon>Bacillota</taxon>
        <taxon>Clostridia</taxon>
        <taxon>Eubacteriales</taxon>
        <taxon>Oscillospiraceae</taxon>
        <taxon>Oscillospiraceae incertae sedis</taxon>
        <taxon>Candidatus Faecivivens</taxon>
    </lineage>
</organism>
<keyword evidence="2" id="KW-1133">Transmembrane helix</keyword>
<feature type="coiled-coil region" evidence="1">
    <location>
        <begin position="209"/>
        <end position="236"/>
    </location>
</feature>
<evidence type="ECO:0000256" key="2">
    <source>
        <dbReference type="SAM" id="Phobius"/>
    </source>
</evidence>
<evidence type="ECO:0000313" key="4">
    <source>
        <dbReference type="Proteomes" id="UP000824160"/>
    </source>
</evidence>
<proteinExistence type="predicted"/>
<keyword evidence="2" id="KW-0472">Membrane</keyword>
<feature type="non-terminal residue" evidence="3">
    <location>
        <position position="894"/>
    </location>
</feature>
<reference evidence="3" key="2">
    <citation type="journal article" date="2021" name="PeerJ">
        <title>Extensive microbial diversity within the chicken gut microbiome revealed by metagenomics and culture.</title>
        <authorList>
            <person name="Gilroy R."/>
            <person name="Ravi A."/>
            <person name="Getino M."/>
            <person name="Pursley I."/>
            <person name="Horton D.L."/>
            <person name="Alikhan N.F."/>
            <person name="Baker D."/>
            <person name="Gharbi K."/>
            <person name="Hall N."/>
            <person name="Watson M."/>
            <person name="Adriaenssens E.M."/>
            <person name="Foster-Nyarko E."/>
            <person name="Jarju S."/>
            <person name="Secka A."/>
            <person name="Antonio M."/>
            <person name="Oren A."/>
            <person name="Chaudhuri R.R."/>
            <person name="La Ragione R."/>
            <person name="Hildebrand F."/>
            <person name="Pallen M.J."/>
        </authorList>
    </citation>
    <scope>NUCLEOTIDE SEQUENCE</scope>
    <source>
        <strain evidence="3">ChiBcec7-5410</strain>
    </source>
</reference>
<dbReference type="EMBL" id="DVLW01000072">
    <property type="protein sequence ID" value="HIT94058.1"/>
    <property type="molecule type" value="Genomic_DNA"/>
</dbReference>
<sequence>MGYNIGGIVGRQSGYLDGCKNTATVNGRKDVGGIAGQMEPQVTLRYDKDLLDQLWGELDTLQGLTNQAATDAQSSSKAISGRFGSLISDISTAKDAVSGLSKVITDWSNENIQQVNDISARISWVISESEPILNQISDVAKVLEDVSRMLAQTSETLAGAGELGNAAASELQKASDALQDAANYAESCKSHLRSALESAKQILNGESPADAVKNVLDELNAVKSAAQNAKDSLESAITHGENAKTELQSMGEQGIEALNLMTQAMHNLNQGMSSMGTVFDRIASVVSTVAEEPAITFTPIDSSVTSRGDTLDSALSQMLNSAYGLQGSISSSSDTLIGDFQAINKQSQVIVDLLQQQMEETKQKDAGDFFEDISDEDTGESASGKVNGSTNSGDVFGDVNVAGIVGSMSVEYDFDPEDDLTRDGTRSLDFQYKTLAVVTGCTNEGKVSAKKDYAGGIVGRMDLGAVKSCESYGSVKSYSGDYVGGVAGISRATIRNCFVKCVLSGGDYVGGVTGATAENTVVSGCYTLVDIPDSGRYSGAVSGTEDGNITGNYYVSDTLAGLGRIGYAGKAEPLSFEALSQVEGIPERMTQFTLRFLIEDEEIKSQSFSYGESFGADIFPEIPVKDGYYACWDTDDLTELHFDKTVTAEYKRYVLTLPSQAIRESGRPVFLMDGDFDEKAALTVSGVEETERIHGKKAVEQWTISCSDVSQDSYTVRYLSPEETAEGYSVYVKQDGQWEKADCTTFGSYLVFSVSAAETEVAIVPYSHMWLLIVAGILILLLILLVARKLCKKSKKTPTAQTGTDSQLPAAPVLKNKVTAKKKKLWIVILAVILAIILAVGAFVGFKMGSAVNACALLQEFADRPEYTMTLSLSTELDDQLTNAEINVTKTQVD</sequence>
<name>A0A9D1H5L7_9FIRM</name>
<evidence type="ECO:0008006" key="5">
    <source>
        <dbReference type="Google" id="ProtNLM"/>
    </source>
</evidence>
<reference evidence="3" key="1">
    <citation type="submission" date="2020-10" db="EMBL/GenBank/DDBJ databases">
        <authorList>
            <person name="Gilroy R."/>
        </authorList>
    </citation>
    <scope>NUCLEOTIDE SEQUENCE</scope>
    <source>
        <strain evidence="3">ChiBcec7-5410</strain>
    </source>
</reference>
<dbReference type="AlphaFoldDB" id="A0A9D1H5L7"/>
<comment type="caution">
    <text evidence="3">The sequence shown here is derived from an EMBL/GenBank/DDBJ whole genome shotgun (WGS) entry which is preliminary data.</text>
</comment>
<protein>
    <recommendedName>
        <fullName evidence="5">Methyl-accepting chemotaxis protein</fullName>
    </recommendedName>
</protein>
<feature type="transmembrane region" description="Helical" evidence="2">
    <location>
        <begin position="769"/>
        <end position="787"/>
    </location>
</feature>